<evidence type="ECO:0000313" key="2">
    <source>
        <dbReference type="EMBL" id="CCE65116.1"/>
    </source>
</evidence>
<dbReference type="CDD" id="cd23703">
    <property type="entry name" value="mS26_PET12"/>
    <property type="match status" value="1"/>
</dbReference>
<dbReference type="HOGENOM" id="CLU_079416_0_0_1"/>
<accession>G8BY65</accession>
<reference evidence="2 3" key="1">
    <citation type="journal article" date="2011" name="Proc. Natl. Acad. Sci. U.S.A.">
        <title>Evolutionary erosion of yeast sex chromosomes by mating-type switching accidents.</title>
        <authorList>
            <person name="Gordon J.L."/>
            <person name="Armisen D."/>
            <person name="Proux-Wera E."/>
            <person name="Oheigeartaigh S.S."/>
            <person name="Byrne K.P."/>
            <person name="Wolfe K.H."/>
        </authorList>
    </citation>
    <scope>NUCLEOTIDE SEQUENCE [LARGE SCALE GENOMIC DNA]</scope>
    <source>
        <strain evidence="3">ATCC 24235 / CBS 4417 / NBRC 1672 / NRRL Y-8282 / UCD 70-5</strain>
    </source>
</reference>
<dbReference type="OMA" id="VGYADNI"/>
<feature type="coiled-coil region" evidence="1">
    <location>
        <begin position="85"/>
        <end position="138"/>
    </location>
</feature>
<dbReference type="STRING" id="1071381.G8BY65"/>
<dbReference type="eggNOG" id="ENOG502QTCF">
    <property type="taxonomic scope" value="Eukaryota"/>
</dbReference>
<dbReference type="RefSeq" id="XP_003687550.1">
    <property type="nucleotide sequence ID" value="XM_003687502.1"/>
</dbReference>
<proteinExistence type="predicted"/>
<keyword evidence="1" id="KW-0175">Coiled coil</keyword>
<dbReference type="OrthoDB" id="5223508at2759"/>
<dbReference type="GeneID" id="11533187"/>
<keyword evidence="3" id="KW-1185">Reference proteome</keyword>
<organism evidence="2 3">
    <name type="scientific">Tetrapisispora phaffii (strain ATCC 24235 / CBS 4417 / NBRC 1672 / NRRL Y-8282 / UCD 70-5)</name>
    <name type="common">Yeast</name>
    <name type="synonym">Fabospora phaffii</name>
    <dbReference type="NCBI Taxonomy" id="1071381"/>
    <lineage>
        <taxon>Eukaryota</taxon>
        <taxon>Fungi</taxon>
        <taxon>Dikarya</taxon>
        <taxon>Ascomycota</taxon>
        <taxon>Saccharomycotina</taxon>
        <taxon>Saccharomycetes</taxon>
        <taxon>Saccharomycetales</taxon>
        <taxon>Saccharomycetaceae</taxon>
        <taxon>Tetrapisispora</taxon>
    </lineage>
</organism>
<dbReference type="EMBL" id="HE612865">
    <property type="protein sequence ID" value="CCE65116.1"/>
    <property type="molecule type" value="Genomic_DNA"/>
</dbReference>
<dbReference type="GO" id="GO:0005763">
    <property type="term" value="C:mitochondrial small ribosomal subunit"/>
    <property type="evidence" value="ECO:0007669"/>
    <property type="project" value="EnsemblFungi"/>
</dbReference>
<sequence length="297" mass="34104">MGKGAAKYGFKSGILPATRNILKKPTVRQTELMSKLTQPKQTGRNGVGYADGVLHPKGSKRVQSDVVFINVEELISKTVPLPQNKKELKSKEQKIKETKASLRREYLMEAFRNEEERLIRVEQLMKKKEMLLEQEKQAHLKELEKEKSSDLTVPTLEKLINEPLVRLRTPEEEELLNMKRKYNREVIEFKAKERKLEKLIELYHATNEFIVTEQDLIKKIDEAFSMETSDLLRTKLSLSASRIKSKNESMIGDALFGTVAGTHTGLPEVKEYISNESAEFNDLVQKTNNELENNTNS</sequence>
<dbReference type="Proteomes" id="UP000005666">
    <property type="component" value="Chromosome 10"/>
</dbReference>
<evidence type="ECO:0000256" key="1">
    <source>
        <dbReference type="SAM" id="Coils"/>
    </source>
</evidence>
<dbReference type="AlphaFoldDB" id="G8BY65"/>
<evidence type="ECO:0008006" key="4">
    <source>
        <dbReference type="Google" id="ProtNLM"/>
    </source>
</evidence>
<dbReference type="GO" id="GO:0003735">
    <property type="term" value="F:structural constituent of ribosome"/>
    <property type="evidence" value="ECO:0007669"/>
    <property type="project" value="EnsemblFungi"/>
</dbReference>
<dbReference type="KEGG" id="tpf:TPHA_0J02950"/>
<gene>
    <name evidence="2" type="primary">TPHA0J02950</name>
    <name evidence="2" type="ordered locus">TPHA_0J02950</name>
</gene>
<name>G8BY65_TETPH</name>
<dbReference type="Pfam" id="PF26163">
    <property type="entry name" value="mS26"/>
    <property type="match status" value="1"/>
</dbReference>
<evidence type="ECO:0000313" key="3">
    <source>
        <dbReference type="Proteomes" id="UP000005666"/>
    </source>
</evidence>
<dbReference type="InterPro" id="IPR058940">
    <property type="entry name" value="mS26_fungi"/>
</dbReference>
<protein>
    <recommendedName>
        <fullName evidence="4">37S ribosomal protein PET123, mitochondrial</fullName>
    </recommendedName>
</protein>